<keyword evidence="3" id="KW-1185">Reference proteome</keyword>
<feature type="compositionally biased region" description="Low complexity" evidence="1">
    <location>
        <begin position="212"/>
        <end position="223"/>
    </location>
</feature>
<gene>
    <name evidence="2" type="ORF">E8E13_001583</name>
</gene>
<accession>A0A9P4W7A1</accession>
<feature type="region of interest" description="Disordered" evidence="1">
    <location>
        <begin position="211"/>
        <end position="298"/>
    </location>
</feature>
<evidence type="ECO:0000313" key="2">
    <source>
        <dbReference type="EMBL" id="KAF2996807.1"/>
    </source>
</evidence>
<name>A0A9P4W7A1_CURKU</name>
<dbReference type="AlphaFoldDB" id="A0A9P4W7A1"/>
<dbReference type="Proteomes" id="UP000801428">
    <property type="component" value="Unassembled WGS sequence"/>
</dbReference>
<evidence type="ECO:0000313" key="3">
    <source>
        <dbReference type="Proteomes" id="UP000801428"/>
    </source>
</evidence>
<sequence>MFKSGQVQDAWTKAVSQLPHVYTFEIGARTHSIWYGDLNRSRECFQSTGEALFSTVLASLIAARSRVEDLRISSFVDGQYRWANDGTLDALDLSQLRALTFQPACPHRLNDCMQSRFKSAIVALLSQCRLSLRHLSVFDGVCAEYQWPPKGQKPGSVPSLPALETFATGLTLFQADFASFVKQLRRPHKDSFLAKDFHDQNTFLEPGILAASSTMGSGSSKQSPGEKRSDKELRRERRKTHNGGVSLHNNDVAGIGGGPGGPGTAGGGGGILGEDFGGGGDESFLRKSGQDNARDSKP</sequence>
<reference evidence="2" key="1">
    <citation type="submission" date="2019-04" db="EMBL/GenBank/DDBJ databases">
        <title>Sequencing of skin fungus with MAO and IRED activity.</title>
        <authorList>
            <person name="Marsaioli A.J."/>
            <person name="Bonatto J.M.C."/>
            <person name="Reis Junior O."/>
        </authorList>
    </citation>
    <scope>NUCLEOTIDE SEQUENCE</scope>
    <source>
        <strain evidence="2">30M1</strain>
    </source>
</reference>
<dbReference type="EMBL" id="SWKU01000025">
    <property type="protein sequence ID" value="KAF2996807.1"/>
    <property type="molecule type" value="Genomic_DNA"/>
</dbReference>
<organism evidence="2 3">
    <name type="scientific">Curvularia kusanoi</name>
    <name type="common">Cochliobolus kusanoi</name>
    <dbReference type="NCBI Taxonomy" id="90978"/>
    <lineage>
        <taxon>Eukaryota</taxon>
        <taxon>Fungi</taxon>
        <taxon>Dikarya</taxon>
        <taxon>Ascomycota</taxon>
        <taxon>Pezizomycotina</taxon>
        <taxon>Dothideomycetes</taxon>
        <taxon>Pleosporomycetidae</taxon>
        <taxon>Pleosporales</taxon>
        <taxon>Pleosporineae</taxon>
        <taxon>Pleosporaceae</taxon>
        <taxon>Curvularia</taxon>
    </lineage>
</organism>
<evidence type="ECO:0000256" key="1">
    <source>
        <dbReference type="SAM" id="MobiDB-lite"/>
    </source>
</evidence>
<feature type="compositionally biased region" description="Basic and acidic residues" evidence="1">
    <location>
        <begin position="224"/>
        <end position="235"/>
    </location>
</feature>
<protein>
    <submittedName>
        <fullName evidence="2">Uncharacterized protein</fullName>
    </submittedName>
</protein>
<feature type="compositionally biased region" description="Gly residues" evidence="1">
    <location>
        <begin position="254"/>
        <end position="281"/>
    </location>
</feature>
<feature type="compositionally biased region" description="Basic and acidic residues" evidence="1">
    <location>
        <begin position="283"/>
        <end position="298"/>
    </location>
</feature>
<proteinExistence type="predicted"/>
<comment type="caution">
    <text evidence="2">The sequence shown here is derived from an EMBL/GenBank/DDBJ whole genome shotgun (WGS) entry which is preliminary data.</text>
</comment>